<keyword evidence="3" id="KW-1185">Reference proteome</keyword>
<dbReference type="InterPro" id="IPR025659">
    <property type="entry name" value="Tubby-like_C"/>
</dbReference>
<name>A0A6J1FUP2_CUCMO</name>
<gene>
    <name evidence="4" type="primary">LOC111447443</name>
</gene>
<feature type="region of interest" description="Disordered" evidence="2">
    <location>
        <begin position="1"/>
        <end position="25"/>
    </location>
</feature>
<evidence type="ECO:0000256" key="1">
    <source>
        <dbReference type="ARBA" id="ARBA00005437"/>
    </source>
</evidence>
<dbReference type="GeneID" id="111447443"/>
<dbReference type="InterPro" id="IPR038595">
    <property type="entry name" value="LOR_sf"/>
</dbReference>
<dbReference type="RefSeq" id="XP_022942383.1">
    <property type="nucleotide sequence ID" value="XM_023086615.1"/>
</dbReference>
<evidence type="ECO:0000313" key="3">
    <source>
        <dbReference type="Proteomes" id="UP000504609"/>
    </source>
</evidence>
<dbReference type="SUPFAM" id="SSF54518">
    <property type="entry name" value="Tubby C-terminal domain-like"/>
    <property type="match status" value="1"/>
</dbReference>
<dbReference type="AlphaFoldDB" id="A0A6J1FUP2"/>
<dbReference type="Pfam" id="PF04525">
    <property type="entry name" value="LOR"/>
    <property type="match status" value="1"/>
</dbReference>
<accession>A0A6J1FUP2</accession>
<dbReference type="KEGG" id="cmos:111447443"/>
<dbReference type="PANTHER" id="PTHR31087:SF14">
    <property type="entry name" value="PROTEIN LURP-ONE-RELATED 17"/>
    <property type="match status" value="1"/>
</dbReference>
<dbReference type="PANTHER" id="PTHR31087">
    <property type="match status" value="1"/>
</dbReference>
<protein>
    <submittedName>
        <fullName evidence="4">Protein LURP-one-related 17-like</fullName>
    </submittedName>
</protein>
<comment type="similarity">
    <text evidence="1">Belongs to the LOR family.</text>
</comment>
<dbReference type="Proteomes" id="UP000504609">
    <property type="component" value="Unplaced"/>
</dbReference>
<dbReference type="InterPro" id="IPR007612">
    <property type="entry name" value="LOR"/>
</dbReference>
<organism evidence="3 4">
    <name type="scientific">Cucurbita moschata</name>
    <name type="common">Winter crookneck squash</name>
    <name type="synonym">Cucurbita pepo var. moschata</name>
    <dbReference type="NCBI Taxonomy" id="3662"/>
    <lineage>
        <taxon>Eukaryota</taxon>
        <taxon>Viridiplantae</taxon>
        <taxon>Streptophyta</taxon>
        <taxon>Embryophyta</taxon>
        <taxon>Tracheophyta</taxon>
        <taxon>Spermatophyta</taxon>
        <taxon>Magnoliopsida</taxon>
        <taxon>eudicotyledons</taxon>
        <taxon>Gunneridae</taxon>
        <taxon>Pentapetalae</taxon>
        <taxon>rosids</taxon>
        <taxon>fabids</taxon>
        <taxon>Cucurbitales</taxon>
        <taxon>Cucurbitaceae</taxon>
        <taxon>Cucurbiteae</taxon>
        <taxon>Cucurbita</taxon>
    </lineage>
</organism>
<dbReference type="Gene3D" id="2.40.160.200">
    <property type="entry name" value="LURP1-related"/>
    <property type="match status" value="1"/>
</dbReference>
<evidence type="ECO:0000256" key="2">
    <source>
        <dbReference type="SAM" id="MobiDB-lite"/>
    </source>
</evidence>
<evidence type="ECO:0000313" key="4">
    <source>
        <dbReference type="RefSeq" id="XP_022942383.1"/>
    </source>
</evidence>
<feature type="compositionally biased region" description="Polar residues" evidence="2">
    <location>
        <begin position="1"/>
        <end position="18"/>
    </location>
</feature>
<reference evidence="4" key="1">
    <citation type="submission" date="2025-08" db="UniProtKB">
        <authorList>
            <consortium name="RefSeq"/>
        </authorList>
    </citation>
    <scope>IDENTIFICATION</scope>
    <source>
        <tissue evidence="4">Young leaves</tissue>
    </source>
</reference>
<proteinExistence type="inferred from homology"/>
<sequence length="218" mass="24015">MLFFKSSSGAVHQESQPQEEVKGCGGGGGGDSGACVSLTVWRKSLLLTCNGFTVIDRSGNIVYRVDNYIGRPEEVILMDGLGKSVLTMCRSKKLGIAENWCVYEGEVGREIRARKNPICRVRKNMNILHVAPNSKVLAYVYDYRISDKKYAYSIEGSYGQRSCKILDASRRVVAEVRRKEPINGGVCFGAEVFLLLVLPGFDSGLAMALVLLLDQMFS</sequence>